<accession>A0AAU8J434</accession>
<evidence type="ECO:0000256" key="1">
    <source>
        <dbReference type="SAM" id="MobiDB-lite"/>
    </source>
</evidence>
<dbReference type="RefSeq" id="WP_353946639.1">
    <property type="nucleotide sequence ID" value="NZ_CP159534.1"/>
</dbReference>
<proteinExistence type="predicted"/>
<sequence length="227" mass="25035">MDANDLSILAALLNDFDGVRNLLSEADRGELDRLLAIFADGLDEQGAEAVGSAIALHLMSRLPSGEQQRLRLHAPTAEPDRSVLQALAFTYGYRRPDTGPPVEEPPESSAGDSPWERIRNRLLSEASLSEEQVELLLGQDPWHRHLIRLTDASGEVRLPNFQFGPDGTPLPVVLSINEELRADVDPWGVADWWLGRNHWLDTPPARALGRVPDDELIAVARTVGEGY</sequence>
<evidence type="ECO:0000313" key="2">
    <source>
        <dbReference type="EMBL" id="XCJ75204.1"/>
    </source>
</evidence>
<dbReference type="EMBL" id="CP159534">
    <property type="protein sequence ID" value="XCJ75204.1"/>
    <property type="molecule type" value="Genomic_DNA"/>
</dbReference>
<dbReference type="KEGG" id="stac:ABII15_36840"/>
<feature type="region of interest" description="Disordered" evidence="1">
    <location>
        <begin position="94"/>
        <end position="115"/>
    </location>
</feature>
<protein>
    <submittedName>
        <fullName evidence="2">Uncharacterized protein</fullName>
    </submittedName>
</protein>
<organism evidence="2">
    <name type="scientific">Streptomyces tabacisoli</name>
    <dbReference type="NCBI Taxonomy" id="3156398"/>
    <lineage>
        <taxon>Bacteria</taxon>
        <taxon>Bacillati</taxon>
        <taxon>Actinomycetota</taxon>
        <taxon>Actinomycetes</taxon>
        <taxon>Kitasatosporales</taxon>
        <taxon>Streptomycetaceae</taxon>
        <taxon>Streptomyces</taxon>
    </lineage>
</organism>
<dbReference type="AlphaFoldDB" id="A0AAU8J434"/>
<name>A0AAU8J434_9ACTN</name>
<reference evidence="2" key="1">
    <citation type="submission" date="2024-06" db="EMBL/GenBank/DDBJ databases">
        <title>Streptomyces sp. strain HUAS MG91 genome sequences.</title>
        <authorList>
            <person name="Mo P."/>
        </authorList>
    </citation>
    <scope>NUCLEOTIDE SEQUENCE</scope>
    <source>
        <strain evidence="2">HUAS MG91</strain>
    </source>
</reference>
<gene>
    <name evidence="2" type="ORF">ABII15_36840</name>
</gene>